<reference evidence="2" key="1">
    <citation type="journal article" date="2020" name="mSystems">
        <title>Genome- and Community-Level Interaction Insights into Carbon Utilization and Element Cycling Functions of Hydrothermarchaeota in Hydrothermal Sediment.</title>
        <authorList>
            <person name="Zhou Z."/>
            <person name="Liu Y."/>
            <person name="Xu W."/>
            <person name="Pan J."/>
            <person name="Luo Z.H."/>
            <person name="Li M."/>
        </authorList>
    </citation>
    <scope>NUCLEOTIDE SEQUENCE [LARGE SCALE GENOMIC DNA]</scope>
    <source>
        <strain evidence="2">SpSt-12</strain>
    </source>
</reference>
<sequence>MSLSKIHEIASTLENEYVKKWKSEGNAVVGYACIAMPREVAEAGRILPFRLRGAGNADTSTADSYLSRYNCSLCRSCLELVLNGSYDFLDGFVRVRGCDHWMGTFDEIQHARNPEFMHYFKVPHLVNKDTLEFFSYEIKRLKEAFESRFGVEIAEDEIVELTKIQDKINEKMRDFYRLRFRKPKFYGSDAVSVAVARESLPSDVFLQLLESAMAEKKEVDYRAKVLLAGSPLDEIELIRKIEEMGALIVAETTCFGGGSFWNMAEYDGGDIYDFLAAKYLNNLKICARMFGEYSFRKNFIKSMAEEAEVDGVILQHNKFCDLFGIENAKLRMDLEKDGIPVLVLEKEYASTADIGRIKTRVQAFLERLRR</sequence>
<comment type="caution">
    <text evidence="2">The sequence shown here is derived from an EMBL/GenBank/DDBJ whole genome shotgun (WGS) entry which is preliminary data.</text>
</comment>
<gene>
    <name evidence="2" type="ORF">ENN70_03675</name>
</gene>
<dbReference type="Gene3D" id="3.40.50.11890">
    <property type="match status" value="1"/>
</dbReference>
<name>A0A7C2NRI9_ARCFL</name>
<dbReference type="Gene3D" id="1.20.1270.370">
    <property type="match status" value="1"/>
</dbReference>
<dbReference type="Pfam" id="PF06050">
    <property type="entry name" value="HGD-D"/>
    <property type="match status" value="1"/>
</dbReference>
<dbReference type="Gene3D" id="3.40.50.11900">
    <property type="match status" value="1"/>
</dbReference>
<dbReference type="EMBL" id="DSCQ01000043">
    <property type="protein sequence ID" value="HET21193.1"/>
    <property type="molecule type" value="Genomic_DNA"/>
</dbReference>
<proteinExistence type="inferred from homology"/>
<dbReference type="InterPro" id="IPR010327">
    <property type="entry name" value="FldB/FldC_alpha/beta"/>
</dbReference>
<comment type="similarity">
    <text evidence="1">Belongs to the FldB/FldC dehydratase alpha/beta subunit family.</text>
</comment>
<dbReference type="AlphaFoldDB" id="A0A7C2NRI9"/>
<dbReference type="PANTHER" id="PTHR30548:SF1">
    <property type="entry name" value="DEHYDRATASE SUBUNIT MJ0007-RELATED"/>
    <property type="match status" value="1"/>
</dbReference>
<dbReference type="PANTHER" id="PTHR30548">
    <property type="entry name" value="2-HYDROXYGLUTARYL-COA DEHYDRATASE, D-COMPONENT-RELATED"/>
    <property type="match status" value="1"/>
</dbReference>
<accession>A0A7C2NRI9</accession>
<protein>
    <submittedName>
        <fullName evidence="2">2-hydroxyacyl-CoA dehydratase</fullName>
    </submittedName>
</protein>
<evidence type="ECO:0000256" key="1">
    <source>
        <dbReference type="ARBA" id="ARBA00005806"/>
    </source>
</evidence>
<evidence type="ECO:0000313" key="2">
    <source>
        <dbReference type="EMBL" id="HET21193.1"/>
    </source>
</evidence>
<organism evidence="2">
    <name type="scientific">Archaeoglobus fulgidus</name>
    <dbReference type="NCBI Taxonomy" id="2234"/>
    <lineage>
        <taxon>Archaea</taxon>
        <taxon>Methanobacteriati</taxon>
        <taxon>Methanobacteriota</taxon>
        <taxon>Archaeoglobi</taxon>
        <taxon>Archaeoglobales</taxon>
        <taxon>Archaeoglobaceae</taxon>
        <taxon>Archaeoglobus</taxon>
    </lineage>
</organism>